<dbReference type="GO" id="GO:0050661">
    <property type="term" value="F:NADP binding"/>
    <property type="evidence" value="ECO:0007669"/>
    <property type="project" value="TreeGrafter"/>
</dbReference>
<dbReference type="Gene3D" id="1.10.1040.10">
    <property type="entry name" value="N-(1-d-carboxylethyl)-l-norvaline Dehydrogenase, domain 2"/>
    <property type="match status" value="1"/>
</dbReference>
<name>A0A066XG45_COLSU</name>
<evidence type="ECO:0000313" key="7">
    <source>
        <dbReference type="Proteomes" id="UP000027238"/>
    </source>
</evidence>
<organism evidence="6 7">
    <name type="scientific">Colletotrichum sublineola</name>
    <name type="common">Sorghum anthracnose fungus</name>
    <dbReference type="NCBI Taxonomy" id="1173701"/>
    <lineage>
        <taxon>Eukaryota</taxon>
        <taxon>Fungi</taxon>
        <taxon>Dikarya</taxon>
        <taxon>Ascomycota</taxon>
        <taxon>Pezizomycotina</taxon>
        <taxon>Sordariomycetes</taxon>
        <taxon>Hypocreomycetidae</taxon>
        <taxon>Glomerellales</taxon>
        <taxon>Glomerellaceae</taxon>
        <taxon>Colletotrichum</taxon>
        <taxon>Colletotrichum graminicola species complex</taxon>
    </lineage>
</organism>
<dbReference type="AlphaFoldDB" id="A0A066XG45"/>
<comment type="caution">
    <text evidence="6">The sequence shown here is derived from an EMBL/GenBank/DDBJ whole genome shotgun (WGS) entry which is preliminary data.</text>
</comment>
<dbReference type="Pfam" id="PF02558">
    <property type="entry name" value="ApbA"/>
    <property type="match status" value="1"/>
</dbReference>
<feature type="domain" description="Ketopantoate reductase C-terminal" evidence="5">
    <location>
        <begin position="269"/>
        <end position="425"/>
    </location>
</feature>
<evidence type="ECO:0000313" key="6">
    <source>
        <dbReference type="EMBL" id="KDN65005.1"/>
    </source>
</evidence>
<protein>
    <recommendedName>
        <fullName evidence="8">2-dehydropantoate 2-reductase</fullName>
    </recommendedName>
</protein>
<dbReference type="OMA" id="RKEPFQV"/>
<dbReference type="PANTHER" id="PTHR43765:SF2">
    <property type="entry name" value="2-DEHYDROPANTOATE 2-REDUCTASE"/>
    <property type="match status" value="1"/>
</dbReference>
<dbReference type="InterPro" id="IPR013752">
    <property type="entry name" value="KPA_reductase"/>
</dbReference>
<sequence>MPPAWLQSVLTATDKQEAPKLYAWNLSNLEGQIQPFSSSATNSRSDELTSHHRQDDLSRRIYILGVGNLGILFASSLASLPEPPPITLVVHRKDLLLSWREQPGIEIIRRDSISKHTEFDVELWSEDPPSTGLKREVAGGQEIRNLIVATKASQALPEVDRIRRYLNEKSTIAFAQNGMCKLWPPHGKTYAKCRFLGVSYPNWLACVTTHGVTSLGRFKSLHASEADLKIGPVLLNEFPEKSCHLSDVLCRAPNLHGQKVIQDELWILQLEKLVVNSIINPLTAILRCKNGDLFLEKKGVLAELIDVLLLEASNVLQALIKDPSTDAIIQPISREAASNTKEELDHKGIHRRRDLLDRFSQHQLKEMLYGVGNKVRDNTSSMLQDVRAGKQTEINEFNGWLVDTATYLNDNLDVTHHRILVALVHDGKILEKESLVNYFPSLKGSKSAAV</sequence>
<dbReference type="GO" id="GO:0008677">
    <property type="term" value="F:2-dehydropantoate 2-reductase activity"/>
    <property type="evidence" value="ECO:0007669"/>
    <property type="project" value="TreeGrafter"/>
</dbReference>
<dbReference type="InterPro" id="IPR050838">
    <property type="entry name" value="Ketopantoate_reductase"/>
</dbReference>
<evidence type="ECO:0000256" key="3">
    <source>
        <dbReference type="ARBA" id="ARBA00023002"/>
    </source>
</evidence>
<dbReference type="Pfam" id="PF08546">
    <property type="entry name" value="ApbA_C"/>
    <property type="match status" value="1"/>
</dbReference>
<keyword evidence="3" id="KW-0560">Oxidoreductase</keyword>
<reference evidence="7" key="1">
    <citation type="journal article" date="2014" name="Genome Announc.">
        <title>Draft genome sequence of Colletotrichum sublineola, a destructive pathogen of cultivated sorghum.</title>
        <authorList>
            <person name="Baroncelli R."/>
            <person name="Sanz-Martin J.M."/>
            <person name="Rech G.E."/>
            <person name="Sukno S.A."/>
            <person name="Thon M.R."/>
        </authorList>
    </citation>
    <scope>NUCLEOTIDE SEQUENCE [LARGE SCALE GENOMIC DNA]</scope>
    <source>
        <strain evidence="7">TX430BB</strain>
    </source>
</reference>
<evidence type="ECO:0000256" key="2">
    <source>
        <dbReference type="ARBA" id="ARBA00022857"/>
    </source>
</evidence>
<dbReference type="OrthoDB" id="73846at2759"/>
<dbReference type="Proteomes" id="UP000027238">
    <property type="component" value="Unassembled WGS sequence"/>
</dbReference>
<comment type="similarity">
    <text evidence="1">Belongs to the ketopantoate reductase family.</text>
</comment>
<evidence type="ECO:0000256" key="1">
    <source>
        <dbReference type="ARBA" id="ARBA00007870"/>
    </source>
</evidence>
<dbReference type="eggNOG" id="ENOG502QPT5">
    <property type="taxonomic scope" value="Eukaryota"/>
</dbReference>
<evidence type="ECO:0008006" key="8">
    <source>
        <dbReference type="Google" id="ProtNLM"/>
    </source>
</evidence>
<gene>
    <name evidence="6" type="ORF">CSUB01_05542</name>
</gene>
<proteinExistence type="inferred from homology"/>
<keyword evidence="2" id="KW-0521">NADP</keyword>
<dbReference type="InterPro" id="IPR008927">
    <property type="entry name" value="6-PGluconate_DH-like_C_sf"/>
</dbReference>
<dbReference type="InterPro" id="IPR013328">
    <property type="entry name" value="6PGD_dom2"/>
</dbReference>
<dbReference type="STRING" id="1173701.A0A066XG45"/>
<dbReference type="PANTHER" id="PTHR43765">
    <property type="entry name" value="2-DEHYDROPANTOATE 2-REDUCTASE-RELATED"/>
    <property type="match status" value="1"/>
</dbReference>
<evidence type="ECO:0000259" key="5">
    <source>
        <dbReference type="Pfam" id="PF08546"/>
    </source>
</evidence>
<dbReference type="InterPro" id="IPR013332">
    <property type="entry name" value="KPR_N"/>
</dbReference>
<dbReference type="EMBL" id="JMSE01001075">
    <property type="protein sequence ID" value="KDN65005.1"/>
    <property type="molecule type" value="Genomic_DNA"/>
</dbReference>
<dbReference type="Gene3D" id="3.40.50.720">
    <property type="entry name" value="NAD(P)-binding Rossmann-like Domain"/>
    <property type="match status" value="1"/>
</dbReference>
<evidence type="ECO:0000259" key="4">
    <source>
        <dbReference type="Pfam" id="PF02558"/>
    </source>
</evidence>
<dbReference type="HOGENOM" id="CLU_031468_9_0_1"/>
<feature type="domain" description="Ketopantoate reductase N-terminal" evidence="4">
    <location>
        <begin position="61"/>
        <end position="232"/>
    </location>
</feature>
<accession>A0A066XG45</accession>
<dbReference type="GO" id="GO:0005739">
    <property type="term" value="C:mitochondrion"/>
    <property type="evidence" value="ECO:0007669"/>
    <property type="project" value="TreeGrafter"/>
</dbReference>
<dbReference type="SUPFAM" id="SSF48179">
    <property type="entry name" value="6-phosphogluconate dehydrogenase C-terminal domain-like"/>
    <property type="match status" value="1"/>
</dbReference>
<keyword evidence="7" id="KW-1185">Reference proteome</keyword>